<evidence type="ECO:0000256" key="2">
    <source>
        <dbReference type="ARBA" id="ARBA00022898"/>
    </source>
</evidence>
<keyword evidence="3" id="KW-0805">Transcription regulation</keyword>
<dbReference type="CDD" id="cd00609">
    <property type="entry name" value="AAT_like"/>
    <property type="match status" value="1"/>
</dbReference>
<dbReference type="SUPFAM" id="SSF46785">
    <property type="entry name" value="Winged helix' DNA-binding domain"/>
    <property type="match status" value="1"/>
</dbReference>
<evidence type="ECO:0000313" key="7">
    <source>
        <dbReference type="EMBL" id="MBW8486419.1"/>
    </source>
</evidence>
<dbReference type="PANTHER" id="PTHR46577">
    <property type="entry name" value="HTH-TYPE TRANSCRIPTIONAL REGULATORY PROTEIN GABR"/>
    <property type="match status" value="1"/>
</dbReference>
<dbReference type="Gene3D" id="3.40.640.10">
    <property type="entry name" value="Type I PLP-dependent aspartate aminotransferase-like (Major domain)"/>
    <property type="match status" value="1"/>
</dbReference>
<evidence type="ECO:0000256" key="3">
    <source>
        <dbReference type="ARBA" id="ARBA00023015"/>
    </source>
</evidence>
<evidence type="ECO:0000259" key="6">
    <source>
        <dbReference type="PROSITE" id="PS50949"/>
    </source>
</evidence>
<dbReference type="PROSITE" id="PS50949">
    <property type="entry name" value="HTH_GNTR"/>
    <property type="match status" value="1"/>
</dbReference>
<dbReference type="EMBL" id="JAIBOA010000023">
    <property type="protein sequence ID" value="MBW8486419.1"/>
    <property type="molecule type" value="Genomic_DNA"/>
</dbReference>
<keyword evidence="7" id="KW-0808">Transferase</keyword>
<dbReference type="GO" id="GO:0008483">
    <property type="term" value="F:transaminase activity"/>
    <property type="evidence" value="ECO:0007669"/>
    <property type="project" value="UniProtKB-KW"/>
</dbReference>
<dbReference type="Gene3D" id="1.10.10.10">
    <property type="entry name" value="Winged helix-like DNA-binding domain superfamily/Winged helix DNA-binding domain"/>
    <property type="match status" value="1"/>
</dbReference>
<dbReference type="InterPro" id="IPR036388">
    <property type="entry name" value="WH-like_DNA-bd_sf"/>
</dbReference>
<protein>
    <submittedName>
        <fullName evidence="7">PLP-dependent aminotransferase family protein</fullName>
    </submittedName>
</protein>
<evidence type="ECO:0000313" key="8">
    <source>
        <dbReference type="Proteomes" id="UP000774570"/>
    </source>
</evidence>
<reference evidence="7 8" key="1">
    <citation type="submission" date="2021-07" db="EMBL/GenBank/DDBJ databases">
        <title>Actinomadura sp. PM05-2 isolated from lichen.</title>
        <authorList>
            <person name="Somphong A."/>
            <person name="Phongsopitanun W."/>
            <person name="Tanasupawat S."/>
            <person name="Peongsungnone V."/>
        </authorList>
    </citation>
    <scope>NUCLEOTIDE SEQUENCE [LARGE SCALE GENOMIC DNA]</scope>
    <source>
        <strain evidence="7 8">PM05-2</strain>
    </source>
</reference>
<name>A0ABS7G128_9ACTN</name>
<proteinExistence type="inferred from homology"/>
<dbReference type="Proteomes" id="UP000774570">
    <property type="component" value="Unassembled WGS sequence"/>
</dbReference>
<accession>A0ABS7G128</accession>
<dbReference type="InterPro" id="IPR015421">
    <property type="entry name" value="PyrdxlP-dep_Trfase_major"/>
</dbReference>
<organism evidence="7 8">
    <name type="scientific">Actinomadura parmotrematis</name>
    <dbReference type="NCBI Taxonomy" id="2864039"/>
    <lineage>
        <taxon>Bacteria</taxon>
        <taxon>Bacillati</taxon>
        <taxon>Actinomycetota</taxon>
        <taxon>Actinomycetes</taxon>
        <taxon>Streptosporangiales</taxon>
        <taxon>Thermomonosporaceae</taxon>
        <taxon>Actinomadura</taxon>
    </lineage>
</organism>
<evidence type="ECO:0000256" key="1">
    <source>
        <dbReference type="ARBA" id="ARBA00005384"/>
    </source>
</evidence>
<dbReference type="PANTHER" id="PTHR46577:SF1">
    <property type="entry name" value="HTH-TYPE TRANSCRIPTIONAL REGULATORY PROTEIN GABR"/>
    <property type="match status" value="1"/>
</dbReference>
<keyword evidence="7" id="KW-0032">Aminotransferase</keyword>
<keyword evidence="2" id="KW-0663">Pyridoxal phosphate</keyword>
<keyword evidence="4" id="KW-0238">DNA-binding</keyword>
<gene>
    <name evidence="7" type="ORF">K1Y72_28915</name>
</gene>
<dbReference type="SMART" id="SM00345">
    <property type="entry name" value="HTH_GNTR"/>
    <property type="match status" value="1"/>
</dbReference>
<comment type="similarity">
    <text evidence="1">In the C-terminal section; belongs to the class-I pyridoxal-phosphate-dependent aminotransferase family.</text>
</comment>
<dbReference type="InterPro" id="IPR000524">
    <property type="entry name" value="Tscrpt_reg_HTH_GntR"/>
</dbReference>
<feature type="domain" description="HTH gntR-type" evidence="6">
    <location>
        <begin position="14"/>
        <end position="82"/>
    </location>
</feature>
<dbReference type="InterPro" id="IPR051446">
    <property type="entry name" value="HTH_trans_reg/aminotransferase"/>
</dbReference>
<dbReference type="InterPro" id="IPR036390">
    <property type="entry name" value="WH_DNA-bd_sf"/>
</dbReference>
<dbReference type="Pfam" id="PF00392">
    <property type="entry name" value="GntR"/>
    <property type="match status" value="1"/>
</dbReference>
<dbReference type="PRINTS" id="PR00035">
    <property type="entry name" value="HTHGNTR"/>
</dbReference>
<keyword evidence="8" id="KW-1185">Reference proteome</keyword>
<evidence type="ECO:0000256" key="5">
    <source>
        <dbReference type="ARBA" id="ARBA00023163"/>
    </source>
</evidence>
<dbReference type="Pfam" id="PF00155">
    <property type="entry name" value="Aminotran_1_2"/>
    <property type="match status" value="1"/>
</dbReference>
<dbReference type="InterPro" id="IPR015424">
    <property type="entry name" value="PyrdxlP-dep_Trfase"/>
</dbReference>
<dbReference type="CDD" id="cd07377">
    <property type="entry name" value="WHTH_GntR"/>
    <property type="match status" value="1"/>
</dbReference>
<keyword evidence="5" id="KW-0804">Transcription</keyword>
<dbReference type="RefSeq" id="WP_220169656.1">
    <property type="nucleotide sequence ID" value="NZ_JAIBOA010000023.1"/>
</dbReference>
<comment type="caution">
    <text evidence="7">The sequence shown here is derived from an EMBL/GenBank/DDBJ whole genome shotgun (WGS) entry which is preliminary data.</text>
</comment>
<dbReference type="InterPro" id="IPR004839">
    <property type="entry name" value="Aminotransferase_I/II_large"/>
</dbReference>
<sequence length="473" mass="49860">MFDLPVVVERSSGVPLRDQLAGQLRDAMRDGRLAAGERLPSSRGLAAALAVSRTVVSEAYEQLYAEGWLEGRHGSGTFVTDIAAPLAAPDAAGPDPAPFGRAAPPGAIDLRPGVAWTGSLRTPAWRRAWRQAADVPLGPRGDPRGLPGLRAALADLVRRARGVACPVERVLVTRGTTNGLDMLAAALLRPGDRVGVEEPGYAKATQIMRARGLEAVPCPVDEHGLVVDGLPGDLRLVYTTPSHQYPLGGVLPVPRRQALLAWARRTGALVAEDDYDGEFRFDVAPLPALYGLDPDRVAYLGTASKTLSSDVGVGWLVARPGVVAAVARHRDLIGDRTPLVPQEAMRLLIERGDLDRHVRRMRGVYARRRAAVAAALDGLPLRGDTAGLHLVVELPAGHAARVAERAAARGVLVDTLDRLYAGPVAVSGLVVGYGAAAGLGDLRTGCSLVRELAREAAAPPAARPAARPPRARP</sequence>
<dbReference type="SUPFAM" id="SSF53383">
    <property type="entry name" value="PLP-dependent transferases"/>
    <property type="match status" value="1"/>
</dbReference>
<evidence type="ECO:0000256" key="4">
    <source>
        <dbReference type="ARBA" id="ARBA00023125"/>
    </source>
</evidence>